<dbReference type="Pfam" id="PF11967">
    <property type="entry name" value="RecO_N"/>
    <property type="match status" value="1"/>
</dbReference>
<name>A0A0G1UBZ0_9BACT</name>
<dbReference type="GO" id="GO:0006310">
    <property type="term" value="P:DNA recombination"/>
    <property type="evidence" value="ECO:0007669"/>
    <property type="project" value="UniProtKB-KW"/>
</dbReference>
<evidence type="ECO:0000313" key="6">
    <source>
        <dbReference type="Proteomes" id="UP000034956"/>
    </source>
</evidence>
<feature type="domain" description="DNA replication/recombination mediator RecO N-terminal" evidence="4">
    <location>
        <begin position="1"/>
        <end position="66"/>
    </location>
</feature>
<dbReference type="AlphaFoldDB" id="A0A0G1UBZ0"/>
<accession>A0A0G1UBZ0</accession>
<comment type="caution">
    <text evidence="5">The sequence shown here is derived from an EMBL/GenBank/DDBJ whole genome shotgun (WGS) entry which is preliminary data.</text>
</comment>
<protein>
    <submittedName>
        <fullName evidence="5">Repair protein RecO protein</fullName>
    </submittedName>
</protein>
<evidence type="ECO:0000259" key="4">
    <source>
        <dbReference type="Pfam" id="PF11967"/>
    </source>
</evidence>
<dbReference type="GO" id="GO:0006302">
    <property type="term" value="P:double-strand break repair"/>
    <property type="evidence" value="ECO:0007669"/>
    <property type="project" value="TreeGrafter"/>
</dbReference>
<dbReference type="InterPro" id="IPR003717">
    <property type="entry name" value="RecO"/>
</dbReference>
<keyword evidence="2" id="KW-0233">DNA recombination</keyword>
<evidence type="ECO:0000256" key="1">
    <source>
        <dbReference type="ARBA" id="ARBA00022763"/>
    </source>
</evidence>
<sequence length="178" mass="20132">MKEYLTQAIVLRVSPRGEFDRFLDLYTKVLGRVGARVIGGRRILSKLSPHLQDLTLTNVRLVKKGGFTVTDALVQDRLLLLKKHPSDFVKAQDLIFLIRELVPKAAPDIRLWHEVVRALQTSHWNFRIFLKLLGYDPVGAACEVCGAKKVTAFYPSDQSFLCLKCSGKFPKNRLVLIG</sequence>
<dbReference type="GO" id="GO:0043590">
    <property type="term" value="C:bacterial nucleoid"/>
    <property type="evidence" value="ECO:0007669"/>
    <property type="project" value="TreeGrafter"/>
</dbReference>
<dbReference type="PANTHER" id="PTHR33991">
    <property type="entry name" value="DNA REPAIR PROTEIN RECO"/>
    <property type="match status" value="1"/>
</dbReference>
<keyword evidence="3" id="KW-0234">DNA repair</keyword>
<evidence type="ECO:0000313" key="5">
    <source>
        <dbReference type="EMBL" id="KKU91637.1"/>
    </source>
</evidence>
<dbReference type="InterPro" id="IPR022572">
    <property type="entry name" value="DNA_rep/recomb_RecO_N"/>
</dbReference>
<dbReference type="EMBL" id="LCPF01000001">
    <property type="protein sequence ID" value="KKU91637.1"/>
    <property type="molecule type" value="Genomic_DNA"/>
</dbReference>
<dbReference type="PANTHER" id="PTHR33991:SF1">
    <property type="entry name" value="DNA REPAIR PROTEIN RECO"/>
    <property type="match status" value="1"/>
</dbReference>
<gene>
    <name evidence="5" type="ORF">UY23_C0001G0243</name>
</gene>
<dbReference type="Gene3D" id="2.40.50.140">
    <property type="entry name" value="Nucleic acid-binding proteins"/>
    <property type="match status" value="1"/>
</dbReference>
<evidence type="ECO:0000256" key="3">
    <source>
        <dbReference type="ARBA" id="ARBA00023204"/>
    </source>
</evidence>
<organism evidence="5 6">
    <name type="scientific">Candidatus Jorgensenbacteria bacterium GW2011_GWA1_48_11</name>
    <dbReference type="NCBI Taxonomy" id="1618660"/>
    <lineage>
        <taxon>Bacteria</taxon>
        <taxon>Candidatus Joergenseniibacteriota</taxon>
    </lineage>
</organism>
<reference evidence="5 6" key="1">
    <citation type="journal article" date="2015" name="Nature">
        <title>rRNA introns, odd ribosomes, and small enigmatic genomes across a large radiation of phyla.</title>
        <authorList>
            <person name="Brown C.T."/>
            <person name="Hug L.A."/>
            <person name="Thomas B.C."/>
            <person name="Sharon I."/>
            <person name="Castelle C.J."/>
            <person name="Singh A."/>
            <person name="Wilkins M.J."/>
            <person name="Williams K.H."/>
            <person name="Banfield J.F."/>
        </authorList>
    </citation>
    <scope>NUCLEOTIDE SEQUENCE [LARGE SCALE GENOMIC DNA]</scope>
</reference>
<dbReference type="Proteomes" id="UP000034956">
    <property type="component" value="Unassembled WGS sequence"/>
</dbReference>
<proteinExistence type="predicted"/>
<dbReference type="InterPro" id="IPR037278">
    <property type="entry name" value="ARFGAP/RecO"/>
</dbReference>
<dbReference type="SUPFAM" id="SSF57863">
    <property type="entry name" value="ArfGap/RecO-like zinc finger"/>
    <property type="match status" value="1"/>
</dbReference>
<evidence type="ECO:0000256" key="2">
    <source>
        <dbReference type="ARBA" id="ARBA00023172"/>
    </source>
</evidence>
<dbReference type="InterPro" id="IPR012340">
    <property type="entry name" value="NA-bd_OB-fold"/>
</dbReference>
<keyword evidence="1" id="KW-0227">DNA damage</keyword>
<dbReference type="SUPFAM" id="SSF50249">
    <property type="entry name" value="Nucleic acid-binding proteins"/>
    <property type="match status" value="1"/>
</dbReference>